<dbReference type="InterPro" id="IPR006158">
    <property type="entry name" value="Cobalamin-bd"/>
</dbReference>
<dbReference type="AlphaFoldDB" id="X1P0J5"/>
<reference evidence="7" key="1">
    <citation type="journal article" date="2014" name="Front. Microbiol.">
        <title>High frequency of phylogenetically diverse reductive dehalogenase-homologous genes in deep subseafloor sedimentary metagenomes.</title>
        <authorList>
            <person name="Kawai M."/>
            <person name="Futagami T."/>
            <person name="Toyoda A."/>
            <person name="Takaki Y."/>
            <person name="Nishi S."/>
            <person name="Hori S."/>
            <person name="Arai W."/>
            <person name="Tsubouchi T."/>
            <person name="Morono Y."/>
            <person name="Uchiyama I."/>
            <person name="Ito T."/>
            <person name="Fujiyama A."/>
            <person name="Inagaki F."/>
            <person name="Takami H."/>
        </authorList>
    </citation>
    <scope>NUCLEOTIDE SEQUENCE</scope>
    <source>
        <strain evidence="7">Expedition CK06-06</strain>
    </source>
</reference>
<dbReference type="GO" id="GO:0046872">
    <property type="term" value="F:metal ion binding"/>
    <property type="evidence" value="ECO:0007669"/>
    <property type="project" value="UniProtKB-KW"/>
</dbReference>
<dbReference type="PANTHER" id="PTHR43409:SF15">
    <property type="entry name" value="PUTATIVE-RELATED"/>
    <property type="match status" value="1"/>
</dbReference>
<keyword evidence="3" id="KW-0479">Metal-binding</keyword>
<evidence type="ECO:0000256" key="5">
    <source>
        <dbReference type="ARBA" id="ARBA00023014"/>
    </source>
</evidence>
<evidence type="ECO:0000256" key="3">
    <source>
        <dbReference type="ARBA" id="ARBA00022723"/>
    </source>
</evidence>
<sequence>MKIVLFSTPVMDYEQGTLRPIGYDASRECPPYGVYLLATILIRHGYEVVVADLIAEGTNTIAKFSDDLGNCTLVGISATSLSWPTATEVISQIRESAPRIPIVIGGVHPTMFAEYIMQSFPVDYVICGEAEKSFPMLCEAITRRTGFENIPSLVWRSDDGGLISNPRMPRLTTDEISRSPI</sequence>
<keyword evidence="5" id="KW-0411">Iron-sulfur</keyword>
<dbReference type="InterPro" id="IPR036724">
    <property type="entry name" value="Cobalamin-bd_sf"/>
</dbReference>
<name>X1P0J5_9ZZZZ</name>
<keyword evidence="4" id="KW-0408">Iron</keyword>
<evidence type="ECO:0000259" key="6">
    <source>
        <dbReference type="PROSITE" id="PS51332"/>
    </source>
</evidence>
<dbReference type="EMBL" id="BARV01031284">
    <property type="protein sequence ID" value="GAI35951.1"/>
    <property type="molecule type" value="Genomic_DNA"/>
</dbReference>
<proteinExistence type="predicted"/>
<dbReference type="GO" id="GO:0005829">
    <property type="term" value="C:cytosol"/>
    <property type="evidence" value="ECO:0007669"/>
    <property type="project" value="TreeGrafter"/>
</dbReference>
<feature type="domain" description="B12-binding" evidence="6">
    <location>
        <begin position="17"/>
        <end position="148"/>
    </location>
</feature>
<organism evidence="7">
    <name type="scientific">marine sediment metagenome</name>
    <dbReference type="NCBI Taxonomy" id="412755"/>
    <lineage>
        <taxon>unclassified sequences</taxon>
        <taxon>metagenomes</taxon>
        <taxon>ecological metagenomes</taxon>
    </lineage>
</organism>
<evidence type="ECO:0000313" key="7">
    <source>
        <dbReference type="EMBL" id="GAI35951.1"/>
    </source>
</evidence>
<dbReference type="SUPFAM" id="SSF52242">
    <property type="entry name" value="Cobalamin (vitamin B12)-binding domain"/>
    <property type="match status" value="1"/>
</dbReference>
<dbReference type="PANTHER" id="PTHR43409">
    <property type="entry name" value="ANAEROBIC MAGNESIUM-PROTOPORPHYRIN IX MONOMETHYL ESTER CYCLASE-RELATED"/>
    <property type="match status" value="1"/>
</dbReference>
<gene>
    <name evidence="7" type="ORF">S06H3_49541</name>
</gene>
<protein>
    <recommendedName>
        <fullName evidence="6">B12-binding domain-containing protein</fullName>
    </recommendedName>
</protein>
<dbReference type="PROSITE" id="PS51332">
    <property type="entry name" value="B12_BINDING"/>
    <property type="match status" value="1"/>
</dbReference>
<dbReference type="Gene3D" id="3.40.50.280">
    <property type="entry name" value="Cobalamin-binding domain"/>
    <property type="match status" value="1"/>
</dbReference>
<keyword evidence="2" id="KW-0949">S-adenosyl-L-methionine</keyword>
<dbReference type="GO" id="GO:0031419">
    <property type="term" value="F:cobalamin binding"/>
    <property type="evidence" value="ECO:0007669"/>
    <property type="project" value="InterPro"/>
</dbReference>
<evidence type="ECO:0000256" key="1">
    <source>
        <dbReference type="ARBA" id="ARBA00001966"/>
    </source>
</evidence>
<comment type="cofactor">
    <cofactor evidence="1">
        <name>[4Fe-4S] cluster</name>
        <dbReference type="ChEBI" id="CHEBI:49883"/>
    </cofactor>
</comment>
<dbReference type="GO" id="GO:0051536">
    <property type="term" value="F:iron-sulfur cluster binding"/>
    <property type="evidence" value="ECO:0007669"/>
    <property type="project" value="UniProtKB-KW"/>
</dbReference>
<comment type="caution">
    <text evidence="7">The sequence shown here is derived from an EMBL/GenBank/DDBJ whole genome shotgun (WGS) entry which is preliminary data.</text>
</comment>
<feature type="non-terminal residue" evidence="7">
    <location>
        <position position="181"/>
    </location>
</feature>
<accession>X1P0J5</accession>
<evidence type="ECO:0000256" key="4">
    <source>
        <dbReference type="ARBA" id="ARBA00023004"/>
    </source>
</evidence>
<evidence type="ECO:0000256" key="2">
    <source>
        <dbReference type="ARBA" id="ARBA00022691"/>
    </source>
</evidence>
<dbReference type="Pfam" id="PF02310">
    <property type="entry name" value="B12-binding"/>
    <property type="match status" value="1"/>
</dbReference>
<dbReference type="InterPro" id="IPR051198">
    <property type="entry name" value="BchE-like"/>
</dbReference>